<evidence type="ECO:0000313" key="2">
    <source>
        <dbReference type="Proteomes" id="UP000032946"/>
    </source>
</evidence>
<protein>
    <submittedName>
        <fullName evidence="1">Uncharacterized protein</fullName>
    </submittedName>
</protein>
<dbReference type="AlphaFoldDB" id="A0A9P1P0S8"/>
<proteinExistence type="predicted"/>
<dbReference type="EMBL" id="FO818640">
    <property type="protein sequence ID" value="CDM96840.1"/>
    <property type="molecule type" value="Genomic_DNA"/>
</dbReference>
<sequence length="52" mass="5938">MVFLVISSSPLYVLSVLSCAIITDYRLSMADYRWLKGLIFVAENLRNSEEIP</sequence>
<dbReference type="Proteomes" id="UP000032946">
    <property type="component" value="Chromosome"/>
</dbReference>
<accession>A0A9P1P0S8</accession>
<reference evidence="1 2" key="1">
    <citation type="submission" date="2014-02" db="EMBL/GenBank/DDBJ databases">
        <authorList>
            <person name="Genoscope - CEA"/>
        </authorList>
    </citation>
    <scope>NUCLEOTIDE SEQUENCE [LARGE SCALE GENOMIC DNA]</scope>
    <source>
        <strain evidence="1 2">PCC 8005</strain>
    </source>
</reference>
<evidence type="ECO:0000313" key="1">
    <source>
        <dbReference type="EMBL" id="CDM96840.1"/>
    </source>
</evidence>
<gene>
    <name evidence="1" type="ORF">ARTHRO_41249</name>
</gene>
<name>A0A9P1P0S8_9CYAN</name>
<organism evidence="1 2">
    <name type="scientific">Limnospira indica PCC 8005</name>
    <dbReference type="NCBI Taxonomy" id="376219"/>
    <lineage>
        <taxon>Bacteria</taxon>
        <taxon>Bacillati</taxon>
        <taxon>Cyanobacteriota</taxon>
        <taxon>Cyanophyceae</taxon>
        <taxon>Oscillatoriophycideae</taxon>
        <taxon>Oscillatoriales</taxon>
        <taxon>Sirenicapillariaceae</taxon>
        <taxon>Limnospira</taxon>
    </lineage>
</organism>
<keyword evidence="2" id="KW-1185">Reference proteome</keyword>